<keyword evidence="1" id="KW-0732">Signal</keyword>
<gene>
    <name evidence="3" type="primary">ydhD</name>
    <name evidence="3" type="ORF">PCLFYP37_00863</name>
</gene>
<dbReference type="EMBL" id="CACRUT010000004">
    <property type="protein sequence ID" value="VYT68508.1"/>
    <property type="molecule type" value="Genomic_DNA"/>
</dbReference>
<keyword evidence="3" id="KW-0378">Hydrolase</keyword>
<protein>
    <submittedName>
        <fullName evidence="3">Sporulation-specific glycosylase YdhD</fullName>
        <ecNumber evidence="3">3.2.-.-</ecNumber>
    </submittedName>
</protein>
<proteinExistence type="predicted"/>
<feature type="signal peptide" evidence="1">
    <location>
        <begin position="1"/>
        <end position="23"/>
    </location>
</feature>
<dbReference type="SUPFAM" id="SSF53822">
    <property type="entry name" value="Periplasmic binding protein-like I"/>
    <property type="match status" value="1"/>
</dbReference>
<dbReference type="Pfam" id="PF01476">
    <property type="entry name" value="LysM"/>
    <property type="match status" value="3"/>
</dbReference>
<evidence type="ECO:0000313" key="3">
    <source>
        <dbReference type="EMBL" id="VYT68508.1"/>
    </source>
</evidence>
<feature type="chain" id="PRO_5026948141" evidence="1">
    <location>
        <begin position="24"/>
        <end position="583"/>
    </location>
</feature>
<organism evidence="3">
    <name type="scientific">Paraprevotella clara</name>
    <dbReference type="NCBI Taxonomy" id="454154"/>
    <lineage>
        <taxon>Bacteria</taxon>
        <taxon>Pseudomonadati</taxon>
        <taxon>Bacteroidota</taxon>
        <taxon>Bacteroidia</taxon>
        <taxon>Bacteroidales</taxon>
        <taxon>Prevotellaceae</taxon>
        <taxon>Paraprevotella</taxon>
    </lineage>
</organism>
<dbReference type="CDD" id="cd06268">
    <property type="entry name" value="PBP1_ABC_transporter_LIVBP-like"/>
    <property type="match status" value="1"/>
</dbReference>
<dbReference type="GO" id="GO:0008932">
    <property type="term" value="F:lytic endotransglycosylase activity"/>
    <property type="evidence" value="ECO:0007669"/>
    <property type="project" value="TreeGrafter"/>
</dbReference>
<name>A0A6N2YRR0_9BACT</name>
<feature type="domain" description="LysM" evidence="2">
    <location>
        <begin position="155"/>
        <end position="201"/>
    </location>
</feature>
<dbReference type="GO" id="GO:0016798">
    <property type="term" value="F:hydrolase activity, acting on glycosyl bonds"/>
    <property type="evidence" value="ECO:0007669"/>
    <property type="project" value="UniProtKB-KW"/>
</dbReference>
<dbReference type="PANTHER" id="PTHR33734:SF22">
    <property type="entry name" value="MEMBRANE-BOUND LYTIC MUREIN TRANSGLYCOSYLASE D"/>
    <property type="match status" value="1"/>
</dbReference>
<dbReference type="PROSITE" id="PS51782">
    <property type="entry name" value="LYSM"/>
    <property type="match status" value="3"/>
</dbReference>
<dbReference type="RefSeq" id="WP_288607757.1">
    <property type="nucleotide sequence ID" value="NZ_CACRUT010000004.1"/>
</dbReference>
<evidence type="ECO:0000259" key="2">
    <source>
        <dbReference type="PROSITE" id="PS51782"/>
    </source>
</evidence>
<evidence type="ECO:0000256" key="1">
    <source>
        <dbReference type="SAM" id="SignalP"/>
    </source>
</evidence>
<reference evidence="3" key="1">
    <citation type="submission" date="2019-11" db="EMBL/GenBank/DDBJ databases">
        <authorList>
            <person name="Feng L."/>
        </authorList>
    </citation>
    <scope>NUCLEOTIDE SEQUENCE</scope>
    <source>
        <strain evidence="3">PclaraLFYP37</strain>
    </source>
</reference>
<dbReference type="CDD" id="cd00118">
    <property type="entry name" value="LysM"/>
    <property type="match status" value="3"/>
</dbReference>
<dbReference type="SUPFAM" id="SSF54106">
    <property type="entry name" value="LysM domain"/>
    <property type="match status" value="3"/>
</dbReference>
<dbReference type="SMART" id="SM00257">
    <property type="entry name" value="LysM"/>
    <property type="match status" value="3"/>
</dbReference>
<dbReference type="InterPro" id="IPR036779">
    <property type="entry name" value="LysM_dom_sf"/>
</dbReference>
<dbReference type="InterPro" id="IPR018392">
    <property type="entry name" value="LysM"/>
</dbReference>
<feature type="domain" description="LysM" evidence="2">
    <location>
        <begin position="83"/>
        <end position="127"/>
    </location>
</feature>
<dbReference type="Gene3D" id="3.10.350.10">
    <property type="entry name" value="LysM domain"/>
    <property type="match status" value="3"/>
</dbReference>
<dbReference type="PANTHER" id="PTHR33734">
    <property type="entry name" value="LYSM DOMAIN-CONTAINING GPI-ANCHORED PROTEIN 2"/>
    <property type="match status" value="1"/>
</dbReference>
<dbReference type="EC" id="3.2.-.-" evidence="3"/>
<dbReference type="Gene3D" id="3.40.50.2300">
    <property type="match status" value="1"/>
</dbReference>
<sequence>MAHWKRFIYVVIALFSLQLTARAQETETFVHTIKQGETVYSIARTYQVSPESILKLNPTASTGIKAGETLTIPQQQNGTQEKRFHTIQAGETLYKLTKTYQVSADDICKANPGLTAENFKAGMVIRIPASTTPMNTTPAKETAQPQGVAQSGCREMHKVKRKETLYSIARDFNLTEAELKAANPEMNEPGYKLRKGDFVCIPFPKPEKPKEIIPTNEELMGKKAVSAPQKLIRMGVILPFKGGSADNDKMIEFYRGVLMAVEEIKKSGTSVDVFAYDSGKSAGDIKAVVNSHPITNLDFIIGPLYPEQIAPLSKFCQQHHIKLVVPFSSLGDNVYENPYYYAINPPKSYQFAEASRLTTELFGKDNVIFLEGTENDKDAAAFIDATRKRLQQNGSKANRLKLNDDEIKWMEAMTQYKDNVIIPNSSGIKLLNQLFPKLKEFTKKNPEYRIKLVGYPEWQTYASNHLENFYQFNTYAYSSFFRNPLNGNADEFENAYQKAFHTPTLVSWPRFGMLGFDTAIYFLKGISTYGEAFDQHLSQIVTTSYQHRFDFQRISNWSGFINREVEFIHYSPSHSIELIRLKK</sequence>
<keyword evidence="3" id="KW-0326">Glycosidase</keyword>
<feature type="domain" description="LysM" evidence="2">
    <location>
        <begin position="29"/>
        <end position="72"/>
    </location>
</feature>
<dbReference type="InterPro" id="IPR028082">
    <property type="entry name" value="Peripla_BP_I"/>
</dbReference>
<dbReference type="AlphaFoldDB" id="A0A6N2YRR0"/>
<accession>A0A6N2YRR0</accession>